<evidence type="ECO:0000256" key="6">
    <source>
        <dbReference type="ARBA" id="ARBA00022840"/>
    </source>
</evidence>
<feature type="binding site" evidence="8">
    <location>
        <begin position="11"/>
        <end position="16"/>
    </location>
    <ligand>
        <name>ATP</name>
        <dbReference type="ChEBI" id="CHEBI:30616"/>
    </ligand>
</feature>
<dbReference type="InterPro" id="IPR027417">
    <property type="entry name" value="P-loop_NTPase"/>
</dbReference>
<dbReference type="SUPFAM" id="SSF52540">
    <property type="entry name" value="P-loop containing nucleoside triphosphate hydrolases"/>
    <property type="match status" value="1"/>
</dbReference>
<dbReference type="Pfam" id="PF01121">
    <property type="entry name" value="CoaE"/>
    <property type="match status" value="1"/>
</dbReference>
<sequence length="204" mass="22213">MLVVGLTGNIGSGKSTVARILKDFGARVVDTDQIARDVVAPGTTGLDKIIKHFGVEVMNPDGTLNRRKVAQIVFSDPEALARLNGIIHPEIRSVLLDIISDYKEKADAALLVIEVPLLFETGMNHLVDEAWLVTVDPAVQINRIITRDNTSMGEAKSRIAAQMPQKDKVLLADRVIDNSNGINETLIQVKKIWDAAVKQTDGVV</sequence>
<dbReference type="HAMAP" id="MF_00376">
    <property type="entry name" value="Dephospho_CoA_kinase"/>
    <property type="match status" value="1"/>
</dbReference>
<keyword evidence="11" id="KW-1185">Reference proteome</keyword>
<dbReference type="GO" id="GO:0005737">
    <property type="term" value="C:cytoplasm"/>
    <property type="evidence" value="ECO:0007669"/>
    <property type="project" value="UniProtKB-SubCell"/>
</dbReference>
<evidence type="ECO:0000256" key="9">
    <source>
        <dbReference type="NCBIfam" id="TIGR00152"/>
    </source>
</evidence>
<evidence type="ECO:0000256" key="8">
    <source>
        <dbReference type="HAMAP-Rule" id="MF_00376"/>
    </source>
</evidence>
<evidence type="ECO:0000313" key="11">
    <source>
        <dbReference type="Proteomes" id="UP000199337"/>
    </source>
</evidence>
<evidence type="ECO:0000313" key="10">
    <source>
        <dbReference type="EMBL" id="SFH35409.1"/>
    </source>
</evidence>
<comment type="pathway">
    <text evidence="8">Cofactor biosynthesis; coenzyme A biosynthesis; CoA from (R)-pantothenate: step 5/5.</text>
</comment>
<dbReference type="PANTHER" id="PTHR10695:SF46">
    <property type="entry name" value="BIFUNCTIONAL COENZYME A SYNTHASE-RELATED"/>
    <property type="match status" value="1"/>
</dbReference>
<comment type="similarity">
    <text evidence="1 8">Belongs to the CoaE family.</text>
</comment>
<dbReference type="InterPro" id="IPR001977">
    <property type="entry name" value="Depp_CoAkinase"/>
</dbReference>
<dbReference type="CDD" id="cd02022">
    <property type="entry name" value="DPCK"/>
    <property type="match status" value="1"/>
</dbReference>
<dbReference type="UniPathway" id="UPA00241">
    <property type="reaction ID" value="UER00356"/>
</dbReference>
<dbReference type="PANTHER" id="PTHR10695">
    <property type="entry name" value="DEPHOSPHO-COA KINASE-RELATED"/>
    <property type="match status" value="1"/>
</dbReference>
<reference evidence="11" key="1">
    <citation type="submission" date="2016-10" db="EMBL/GenBank/DDBJ databases">
        <authorList>
            <person name="Varghese N."/>
            <person name="Submissions S."/>
        </authorList>
    </citation>
    <scope>NUCLEOTIDE SEQUENCE [LARGE SCALE GENOMIC DNA]</scope>
    <source>
        <strain evidence="11">DSM 17038</strain>
    </source>
</reference>
<comment type="function">
    <text evidence="8">Catalyzes the phosphorylation of the 3'-hydroxyl group of dephosphocoenzyme A to form coenzyme A.</text>
</comment>
<keyword evidence="6 8" id="KW-0067">ATP-binding</keyword>
<evidence type="ECO:0000256" key="1">
    <source>
        <dbReference type="ARBA" id="ARBA00009018"/>
    </source>
</evidence>
<dbReference type="STRING" id="341036.SAMN05660649_04874"/>
<dbReference type="PROSITE" id="PS51219">
    <property type="entry name" value="DPCK"/>
    <property type="match status" value="1"/>
</dbReference>
<comment type="subcellular location">
    <subcellularLocation>
        <location evidence="8">Cytoplasm</location>
    </subcellularLocation>
</comment>
<dbReference type="Gene3D" id="3.40.50.300">
    <property type="entry name" value="P-loop containing nucleotide triphosphate hydrolases"/>
    <property type="match status" value="1"/>
</dbReference>
<evidence type="ECO:0000256" key="2">
    <source>
        <dbReference type="ARBA" id="ARBA00022490"/>
    </source>
</evidence>
<keyword evidence="3 8" id="KW-0808">Transferase</keyword>
<proteinExistence type="inferred from homology"/>
<dbReference type="GO" id="GO:0015937">
    <property type="term" value="P:coenzyme A biosynthetic process"/>
    <property type="evidence" value="ECO:0007669"/>
    <property type="project" value="UniProtKB-UniRule"/>
</dbReference>
<keyword evidence="2 8" id="KW-0963">Cytoplasm</keyword>
<dbReference type="EMBL" id="FOOX01000026">
    <property type="protein sequence ID" value="SFH35409.1"/>
    <property type="molecule type" value="Genomic_DNA"/>
</dbReference>
<dbReference type="AlphaFoldDB" id="A0A1I2ZCX8"/>
<evidence type="ECO:0000256" key="3">
    <source>
        <dbReference type="ARBA" id="ARBA00022679"/>
    </source>
</evidence>
<dbReference type="FunFam" id="3.40.50.300:FF:000991">
    <property type="entry name" value="Dephospho-CoA kinase"/>
    <property type="match status" value="1"/>
</dbReference>
<dbReference type="GO" id="GO:0005524">
    <property type="term" value="F:ATP binding"/>
    <property type="evidence" value="ECO:0007669"/>
    <property type="project" value="UniProtKB-UniRule"/>
</dbReference>
<comment type="catalytic activity">
    <reaction evidence="8">
        <text>3'-dephospho-CoA + ATP = ADP + CoA + H(+)</text>
        <dbReference type="Rhea" id="RHEA:18245"/>
        <dbReference type="ChEBI" id="CHEBI:15378"/>
        <dbReference type="ChEBI" id="CHEBI:30616"/>
        <dbReference type="ChEBI" id="CHEBI:57287"/>
        <dbReference type="ChEBI" id="CHEBI:57328"/>
        <dbReference type="ChEBI" id="CHEBI:456216"/>
        <dbReference type="EC" id="2.7.1.24"/>
    </reaction>
</comment>
<dbReference type="Proteomes" id="UP000199337">
    <property type="component" value="Unassembled WGS sequence"/>
</dbReference>
<keyword evidence="4 8" id="KW-0547">Nucleotide-binding</keyword>
<accession>A0A1I2ZCX8</accession>
<evidence type="ECO:0000256" key="4">
    <source>
        <dbReference type="ARBA" id="ARBA00022741"/>
    </source>
</evidence>
<dbReference type="RefSeq" id="WP_174550006.1">
    <property type="nucleotide sequence ID" value="NZ_FOOX01000026.1"/>
</dbReference>
<protein>
    <recommendedName>
        <fullName evidence="8 9">Dephospho-CoA kinase</fullName>
        <ecNumber evidence="8 9">2.7.1.24</ecNumber>
    </recommendedName>
    <alternativeName>
        <fullName evidence="8">Dephosphocoenzyme A kinase</fullName>
    </alternativeName>
</protein>
<keyword evidence="5 8" id="KW-0418">Kinase</keyword>
<dbReference type="NCBIfam" id="TIGR00152">
    <property type="entry name" value="dephospho-CoA kinase"/>
    <property type="match status" value="1"/>
</dbReference>
<keyword evidence="7 8" id="KW-0173">Coenzyme A biosynthesis</keyword>
<dbReference type="GO" id="GO:0004140">
    <property type="term" value="F:dephospho-CoA kinase activity"/>
    <property type="evidence" value="ECO:0007669"/>
    <property type="project" value="UniProtKB-UniRule"/>
</dbReference>
<evidence type="ECO:0000256" key="5">
    <source>
        <dbReference type="ARBA" id="ARBA00022777"/>
    </source>
</evidence>
<evidence type="ECO:0000256" key="7">
    <source>
        <dbReference type="ARBA" id="ARBA00022993"/>
    </source>
</evidence>
<name>A0A1I2ZCX8_9FIRM</name>
<gene>
    <name evidence="8" type="primary">coaE</name>
    <name evidence="10" type="ORF">SAMN05660649_04874</name>
</gene>
<dbReference type="EC" id="2.7.1.24" evidence="8 9"/>
<organism evidence="10 11">
    <name type="scientific">Desulfotruncus arcticus DSM 17038</name>
    <dbReference type="NCBI Taxonomy" id="1121424"/>
    <lineage>
        <taxon>Bacteria</taxon>
        <taxon>Bacillati</taxon>
        <taxon>Bacillota</taxon>
        <taxon>Clostridia</taxon>
        <taxon>Eubacteriales</taxon>
        <taxon>Desulfallaceae</taxon>
        <taxon>Desulfotruncus</taxon>
    </lineage>
</organism>